<evidence type="ECO:0000313" key="2">
    <source>
        <dbReference type="EMBL" id="KAH0820294.1"/>
    </source>
</evidence>
<evidence type="ECO:0000313" key="3">
    <source>
        <dbReference type="Proteomes" id="UP000719412"/>
    </source>
</evidence>
<feature type="region of interest" description="Disordered" evidence="1">
    <location>
        <begin position="499"/>
        <end position="571"/>
    </location>
</feature>
<dbReference type="EMBL" id="JABDTM020012354">
    <property type="protein sequence ID" value="KAH0820294.1"/>
    <property type="molecule type" value="Genomic_DNA"/>
</dbReference>
<feature type="region of interest" description="Disordered" evidence="1">
    <location>
        <begin position="674"/>
        <end position="702"/>
    </location>
</feature>
<proteinExistence type="predicted"/>
<reference evidence="2" key="1">
    <citation type="journal article" date="2020" name="J Insects Food Feed">
        <title>The yellow mealworm (Tenebrio molitor) genome: a resource for the emerging insects as food and feed industry.</title>
        <authorList>
            <person name="Eriksson T."/>
            <person name="Andere A."/>
            <person name="Kelstrup H."/>
            <person name="Emery V."/>
            <person name="Picard C."/>
        </authorList>
    </citation>
    <scope>NUCLEOTIDE SEQUENCE</scope>
    <source>
        <strain evidence="2">Stoneville</strain>
        <tissue evidence="2">Whole head</tissue>
    </source>
</reference>
<accession>A0A8J6HTD0</accession>
<evidence type="ECO:0000256" key="1">
    <source>
        <dbReference type="SAM" id="MobiDB-lite"/>
    </source>
</evidence>
<feature type="compositionally biased region" description="Basic and acidic residues" evidence="1">
    <location>
        <begin position="551"/>
        <end position="560"/>
    </location>
</feature>
<feature type="region of interest" description="Disordered" evidence="1">
    <location>
        <begin position="455"/>
        <end position="483"/>
    </location>
</feature>
<organism evidence="2 3">
    <name type="scientific">Tenebrio molitor</name>
    <name type="common">Yellow mealworm beetle</name>
    <dbReference type="NCBI Taxonomy" id="7067"/>
    <lineage>
        <taxon>Eukaryota</taxon>
        <taxon>Metazoa</taxon>
        <taxon>Ecdysozoa</taxon>
        <taxon>Arthropoda</taxon>
        <taxon>Hexapoda</taxon>
        <taxon>Insecta</taxon>
        <taxon>Pterygota</taxon>
        <taxon>Neoptera</taxon>
        <taxon>Endopterygota</taxon>
        <taxon>Coleoptera</taxon>
        <taxon>Polyphaga</taxon>
        <taxon>Cucujiformia</taxon>
        <taxon>Tenebrionidae</taxon>
        <taxon>Tenebrio</taxon>
    </lineage>
</organism>
<gene>
    <name evidence="2" type="ORF">GEV33_002497</name>
</gene>
<feature type="compositionally biased region" description="Basic residues" evidence="1">
    <location>
        <begin position="466"/>
        <end position="479"/>
    </location>
</feature>
<comment type="caution">
    <text evidence="2">The sequence shown here is derived from an EMBL/GenBank/DDBJ whole genome shotgun (WGS) entry which is preliminary data.</text>
</comment>
<sequence>MEWALRQKLTISGTKTKIMINKSPPRVHHRDIRVRLGDSKVGIVSEMKYLGIVLALRRKVHVTWDVPVGRSLHAIYKCGILPIASEVWAHRLRVSRVRRMLLSLDGAVGRMICEGYNSVSSEAAGVLSGIPPLDLTMAETNCVKMLRRTETAAYLDMMVHREEFESLRHLREYLHIMTLDRWPSRWDGSRGAPVTHSFFPNVPEAPRTEFTRLSTQVLSGHGPFVTHLHRIGKSDTGNCPTCGTPDDPIHRILECSTFDAERVELRVALGGIPDLERIPHIPLELLHGFAREPVFGLFAAVYIIYPIMLTDCKWKRKHLSTRPQYELYNMNCSNFIYKQQLTKDNKHETEKEMNKTKTNEQPACRPLVGLVAGCRLSDFSVGPSESRESGAGLVDDLLDGVWVTMREAQRQRAAALPGRHVKIDTIRDSHPPVSGTPKSMSMGALSARVQQVLANPWRRTEAAGKPSKRNSNRTSRRIKASFTRVMDPTRQRIIFATLLGRRHPQGSHQRTGPHTGLSPAEEPESRSNSYLARVEGRKDPEDHTEDTDGVIDQRRKKDSEDLPPALSSRESFWISSPRPGRVILETFPFTSNLAFGIVNLGNTNDACQVPQTSRTDYHSGSSVARNSDSTYTMSNVADQHSASPAKRYGFRVSLGAQHVKRGAAGSCSTIGFDPSILEPDHRQGPPPLNNMEGAPGLNDGST</sequence>
<reference evidence="2" key="2">
    <citation type="submission" date="2021-08" db="EMBL/GenBank/DDBJ databases">
        <authorList>
            <person name="Eriksson T."/>
        </authorList>
    </citation>
    <scope>NUCLEOTIDE SEQUENCE</scope>
    <source>
        <strain evidence="2">Stoneville</strain>
        <tissue evidence="2">Whole head</tissue>
    </source>
</reference>
<evidence type="ECO:0008006" key="4">
    <source>
        <dbReference type="Google" id="ProtNLM"/>
    </source>
</evidence>
<dbReference type="AlphaFoldDB" id="A0A8J6HTD0"/>
<name>A0A8J6HTD0_TENMO</name>
<dbReference type="Proteomes" id="UP000719412">
    <property type="component" value="Unassembled WGS sequence"/>
</dbReference>
<protein>
    <recommendedName>
        <fullName evidence="4">Reverse transcriptase</fullName>
    </recommendedName>
</protein>
<keyword evidence="3" id="KW-1185">Reference proteome</keyword>